<proteinExistence type="predicted"/>
<dbReference type="GO" id="GO:0003677">
    <property type="term" value="F:DNA binding"/>
    <property type="evidence" value="ECO:0007669"/>
    <property type="project" value="InterPro"/>
</dbReference>
<dbReference type="Gene3D" id="1.10.460.10">
    <property type="entry name" value="Topoisomerase I, domain 2"/>
    <property type="match status" value="1"/>
</dbReference>
<dbReference type="HOGENOM" id="CLU_489842_0_0_4"/>
<keyword evidence="5" id="KW-0614">Plasmid</keyword>
<dbReference type="KEGG" id="bvi:Bcep1808_7349"/>
<dbReference type="InterPro" id="IPR005736">
    <property type="entry name" value="Reverse_gyrase"/>
</dbReference>
<accession>A4JVC3</accession>
<dbReference type="InterPro" id="IPR006171">
    <property type="entry name" value="TOPRIM_dom"/>
</dbReference>
<dbReference type="EMBL" id="CP000619">
    <property type="protein sequence ID" value="ABO60226.1"/>
    <property type="molecule type" value="Genomic_DNA"/>
</dbReference>
<dbReference type="InterPro" id="IPR013824">
    <property type="entry name" value="Topo_IA_cen_sub1"/>
</dbReference>
<dbReference type="SUPFAM" id="SSF56712">
    <property type="entry name" value="Prokaryotic type I DNA topoisomerase"/>
    <property type="match status" value="1"/>
</dbReference>
<dbReference type="AlphaFoldDB" id="A4JVC3"/>
<dbReference type="Proteomes" id="UP000002287">
    <property type="component" value="Plasmid pBVIE03"/>
</dbReference>
<dbReference type="Pfam" id="PF01131">
    <property type="entry name" value="Topoisom_bac"/>
    <property type="match status" value="1"/>
</dbReference>
<sequence length="516" mass="56751">MRNLVIVEAAGKVDTLRASLKSIGFSADVIATVGHVADNPRSLNPICLDTDLRETAYAFREDRLALLGKIQRAAFNADRIYIATDDDHEGDVIAQDMARYLSDYSDRLYRVRLRAITESELKESFGGSLSRDFDTPAWHGICRRIVDRAIGAAFTQVDGAATIPVGRVQSSLLANLQSEPPVIGKYEVPLKLSDGGVYWTSIPIKTDADVERAMELERLAATAKVHLLDALEVDVPAARPWGYEDVVAETSLRLRIGIDDAAAVFQEAYERGLVSYPRVRAGAFTQDAVEVAAAIAVHNGCVFDAAQLPLRNADAEGRRAHECPRPLQDDLLLGRPMSVLDNAEALAVLVARNVIECGQLAKRRRVRARVDGEVLGFECDLARPRRPWKLVERQAGLSLVPRPVALLRYMVKVGLGKPSTVVAHASKFLQRGLLEEKGVGFRLNERGTRWLAYASSCGFRSDTSARIEHAIEQPMSDPHARVREVLRQHGLLDQIKRAAAATQKSAVLDESVPEPF</sequence>
<evidence type="ECO:0000256" key="1">
    <source>
        <dbReference type="ARBA" id="ARBA00004496"/>
    </source>
</evidence>
<keyword evidence="2" id="KW-0963">Cytoplasm</keyword>
<evidence type="ECO:0000259" key="4">
    <source>
        <dbReference type="PROSITE" id="PS50880"/>
    </source>
</evidence>
<dbReference type="Gene3D" id="1.10.290.10">
    <property type="entry name" value="Topoisomerase I, domain 4"/>
    <property type="match status" value="1"/>
</dbReference>
<dbReference type="PANTHER" id="PTHR43505:SF1">
    <property type="entry name" value="REVERSE GYRASE"/>
    <property type="match status" value="1"/>
</dbReference>
<dbReference type="Pfam" id="PF01751">
    <property type="entry name" value="Toprim"/>
    <property type="match status" value="1"/>
</dbReference>
<dbReference type="PROSITE" id="PS50880">
    <property type="entry name" value="TOPRIM"/>
    <property type="match status" value="1"/>
</dbReference>
<gene>
    <name evidence="5" type="ordered locus">Bcep1808_7349</name>
</gene>
<evidence type="ECO:0000256" key="3">
    <source>
        <dbReference type="ARBA" id="ARBA00023235"/>
    </source>
</evidence>
<comment type="subcellular location">
    <subcellularLocation>
        <location evidence="1">Cytoplasm</location>
    </subcellularLocation>
</comment>
<name>A4JVC3_BURVG</name>
<evidence type="ECO:0000256" key="2">
    <source>
        <dbReference type="ARBA" id="ARBA00022490"/>
    </source>
</evidence>
<protein>
    <submittedName>
        <fullName evidence="5">TOPRIM domain protein</fullName>
    </submittedName>
</protein>
<dbReference type="InterPro" id="IPR023405">
    <property type="entry name" value="Topo_IA_core_domain"/>
</dbReference>
<dbReference type="PANTHER" id="PTHR43505">
    <property type="entry name" value="REVERSE GYRASE"/>
    <property type="match status" value="1"/>
</dbReference>
<dbReference type="PRINTS" id="PR00417">
    <property type="entry name" value="PRTPISMRASEI"/>
</dbReference>
<dbReference type="Gene3D" id="3.40.50.140">
    <property type="match status" value="1"/>
</dbReference>
<reference evidence="5 6" key="1">
    <citation type="submission" date="2007-03" db="EMBL/GenBank/DDBJ databases">
        <title>Complete sequence of plasmid pBVIE03 of Burkholderia vietnamiensis G4.</title>
        <authorList>
            <consortium name="US DOE Joint Genome Institute"/>
            <person name="Copeland A."/>
            <person name="Lucas S."/>
            <person name="Lapidus A."/>
            <person name="Barry K."/>
            <person name="Detter J.C."/>
            <person name="Glavina del Rio T."/>
            <person name="Hammon N."/>
            <person name="Israni S."/>
            <person name="Dalin E."/>
            <person name="Tice H."/>
            <person name="Pitluck S."/>
            <person name="Chain P."/>
            <person name="Malfatti S."/>
            <person name="Shin M."/>
            <person name="Vergez L."/>
            <person name="Schmutz J."/>
            <person name="Larimer F."/>
            <person name="Land M."/>
            <person name="Hauser L."/>
            <person name="Kyrpides N."/>
            <person name="Tiedje J."/>
            <person name="Richardson P."/>
        </authorList>
    </citation>
    <scope>NUCLEOTIDE SEQUENCE [LARGE SCALE GENOMIC DNA]</scope>
    <source>
        <strain evidence="6">G4 / LMG 22486</strain>
        <plasmid evidence="5 6">pBVIE03</plasmid>
    </source>
</reference>
<dbReference type="GO" id="GO:0006265">
    <property type="term" value="P:DNA topological change"/>
    <property type="evidence" value="ECO:0007669"/>
    <property type="project" value="InterPro"/>
</dbReference>
<evidence type="ECO:0000313" key="5">
    <source>
        <dbReference type="EMBL" id="ABO60226.1"/>
    </source>
</evidence>
<dbReference type="Gene3D" id="2.60.510.20">
    <property type="match status" value="1"/>
</dbReference>
<dbReference type="GO" id="GO:0005737">
    <property type="term" value="C:cytoplasm"/>
    <property type="evidence" value="ECO:0007669"/>
    <property type="project" value="UniProtKB-SubCell"/>
</dbReference>
<dbReference type="GO" id="GO:0160097">
    <property type="term" value="F:reverse gyrase activity"/>
    <property type="evidence" value="ECO:0007669"/>
    <property type="project" value="UniProtKB-ARBA"/>
</dbReference>
<keyword evidence="3" id="KW-0413">Isomerase</keyword>
<dbReference type="SMART" id="SM00493">
    <property type="entry name" value="TOPRIM"/>
    <property type="match status" value="1"/>
</dbReference>
<organism evidence="5 6">
    <name type="scientific">Burkholderia vietnamiensis (strain G4 / LMG 22486)</name>
    <name type="common">Burkholderia cepacia (strain R1808)</name>
    <dbReference type="NCBI Taxonomy" id="269482"/>
    <lineage>
        <taxon>Bacteria</taxon>
        <taxon>Pseudomonadati</taxon>
        <taxon>Pseudomonadota</taxon>
        <taxon>Betaproteobacteria</taxon>
        <taxon>Burkholderiales</taxon>
        <taxon>Burkholderiaceae</taxon>
        <taxon>Burkholderia</taxon>
        <taxon>Burkholderia cepacia complex</taxon>
    </lineage>
</organism>
<evidence type="ECO:0000313" key="6">
    <source>
        <dbReference type="Proteomes" id="UP000002287"/>
    </source>
</evidence>
<dbReference type="InterPro" id="IPR013497">
    <property type="entry name" value="Topo_IA_cen"/>
</dbReference>
<dbReference type="InterPro" id="IPR013826">
    <property type="entry name" value="Topo_IA_cen_sub3"/>
</dbReference>
<feature type="domain" description="Toprim" evidence="4">
    <location>
        <begin position="2"/>
        <end position="116"/>
    </location>
</feature>
<geneLocation type="plasmid" evidence="5 6">
    <name>pBVIE03</name>
</geneLocation>